<proteinExistence type="predicted"/>
<dbReference type="Proteomes" id="UP000618579">
    <property type="component" value="Unassembled WGS sequence"/>
</dbReference>
<dbReference type="EMBL" id="WHNZ01000022">
    <property type="protein sequence ID" value="NOV00644.1"/>
    <property type="molecule type" value="Genomic_DNA"/>
</dbReference>
<organism evidence="1 2">
    <name type="scientific">Paenibacillus planticolens</name>
    <dbReference type="NCBI Taxonomy" id="2654976"/>
    <lineage>
        <taxon>Bacteria</taxon>
        <taxon>Bacillati</taxon>
        <taxon>Bacillota</taxon>
        <taxon>Bacilli</taxon>
        <taxon>Bacillales</taxon>
        <taxon>Paenibacillaceae</taxon>
        <taxon>Paenibacillus</taxon>
    </lineage>
</organism>
<gene>
    <name evidence="1" type="ORF">GC097_11515</name>
</gene>
<dbReference type="PANTHER" id="PTHR40616:SF1">
    <property type="entry name" value="LINALOOL DEHYDRATASE_ISOMERASE DOMAIN-CONTAINING PROTEIN"/>
    <property type="match status" value="1"/>
</dbReference>
<evidence type="ECO:0000313" key="2">
    <source>
        <dbReference type="Proteomes" id="UP000618579"/>
    </source>
</evidence>
<dbReference type="PANTHER" id="PTHR40616">
    <property type="entry name" value="LINALOOL DEHYDRATASE_ISOMERASE DOMAIN-CONTAINING PROTEIN"/>
    <property type="match status" value="1"/>
</dbReference>
<evidence type="ECO:0008006" key="3">
    <source>
        <dbReference type="Google" id="ProtNLM"/>
    </source>
</evidence>
<protein>
    <recommendedName>
        <fullName evidence="3">Heparinase II/III-like protein</fullName>
    </recommendedName>
</protein>
<name>A0ABX1ZKM1_9BACL</name>
<evidence type="ECO:0000313" key="1">
    <source>
        <dbReference type="EMBL" id="NOV00644.1"/>
    </source>
</evidence>
<accession>A0ABX1ZKM1</accession>
<reference evidence="1 2" key="1">
    <citation type="submission" date="2019-10" db="EMBL/GenBank/DDBJ databases">
        <title>Description of Paenibacillus pedi sp. nov.</title>
        <authorList>
            <person name="Carlier A."/>
            <person name="Qi S."/>
        </authorList>
    </citation>
    <scope>NUCLEOTIDE SEQUENCE [LARGE SCALE GENOMIC DNA]</scope>
    <source>
        <strain evidence="1 2">LMG 31457</strain>
    </source>
</reference>
<keyword evidence="2" id="KW-1185">Reference proteome</keyword>
<comment type="caution">
    <text evidence="1">The sequence shown here is derived from an EMBL/GenBank/DDBJ whole genome shotgun (WGS) entry which is preliminary data.</text>
</comment>
<sequence length="561" mass="64004">MMNQSMLLLKKIVVWNEQYDPEFAALRQPLNSNTYHTTLRPSTTPTAHGTYNAAVYATALLDSELPEYEERAFHVIRGLLPHQDQDTQSDTYGIWPWFYEEPLSQMSPPDWNWADFIGKQLVLIALRHGKRIPDDLNEQIRHAVWCACESIVRRNMGAHYTNIAIMGSLVTLIAGEHYGWNVFVDYALDRLKKIQAHVEQLGNFQEYNSPPYTKVAIIELSHIRQATRIPLAKELANSLLDRAWFTVAEHIHPQTMEWAGPHCRSYGALLREDEKGFLQLATQGKLRYYPDDEVPYDTGCYGNDIRCPEDYIPFLIGMEKRVIRQRYYLNYESGLEKWASTYITPAYSIGSFSEEIMWNQTRPVIGYVNHEGKPVYFRFRFLHDGYDYCSAVIKSSQEQGDLLLGVRFLTEGGDTHPNLDRIDGSIQAADFRLRLEFGGHLEGIVPDLNGAEASVKIGDTQVQLRSLYAIFGEESASLAWRVSQDQSAFGLDLVLYEGEPKVIDFHTIQRAALLLSLSLGDELMVPSFQITETEDSVTAALDSGEEEAMRMVSVPLKPRHY</sequence>